<keyword evidence="14" id="KW-1185">Reference proteome</keyword>
<keyword evidence="5 12" id="KW-0812">Transmembrane</keyword>
<keyword evidence="7 12" id="KW-1133">Transmembrane helix</keyword>
<dbReference type="SUPFAM" id="SSF143865">
    <property type="entry name" value="CorA soluble domain-like"/>
    <property type="match status" value="1"/>
</dbReference>
<feature type="transmembrane region" description="Helical" evidence="12">
    <location>
        <begin position="290"/>
        <end position="310"/>
    </location>
</feature>
<proteinExistence type="inferred from homology"/>
<accession>A0A1H8GSN4</accession>
<evidence type="ECO:0000256" key="7">
    <source>
        <dbReference type="ARBA" id="ARBA00022989"/>
    </source>
</evidence>
<dbReference type="RefSeq" id="WP_089970203.1">
    <property type="nucleotide sequence ID" value="NZ_FOCQ01000012.1"/>
</dbReference>
<dbReference type="NCBIfam" id="TIGR00383">
    <property type="entry name" value="corA"/>
    <property type="match status" value="1"/>
</dbReference>
<dbReference type="InterPro" id="IPR045861">
    <property type="entry name" value="CorA_cytoplasmic_dom"/>
</dbReference>
<dbReference type="EMBL" id="FOCQ01000012">
    <property type="protein sequence ID" value="SEN46724.1"/>
    <property type="molecule type" value="Genomic_DNA"/>
</dbReference>
<reference evidence="13 14" key="1">
    <citation type="submission" date="2016-10" db="EMBL/GenBank/DDBJ databases">
        <authorList>
            <person name="de Groot N.N."/>
        </authorList>
    </citation>
    <scope>NUCLEOTIDE SEQUENCE [LARGE SCALE GENOMIC DNA]</scope>
    <source>
        <strain evidence="13 14">DSM 46701</strain>
    </source>
</reference>
<organism evidence="13 14">
    <name type="scientific">Lihuaxuella thermophila</name>
    <dbReference type="NCBI Taxonomy" id="1173111"/>
    <lineage>
        <taxon>Bacteria</taxon>
        <taxon>Bacillati</taxon>
        <taxon>Bacillota</taxon>
        <taxon>Bacilli</taxon>
        <taxon>Bacillales</taxon>
        <taxon>Thermoactinomycetaceae</taxon>
        <taxon>Lihuaxuella</taxon>
    </lineage>
</organism>
<protein>
    <recommendedName>
        <fullName evidence="12">Magnesium transport protein CorA</fullName>
    </recommendedName>
</protein>
<dbReference type="GO" id="GO:0005886">
    <property type="term" value="C:plasma membrane"/>
    <property type="evidence" value="ECO:0007669"/>
    <property type="project" value="UniProtKB-SubCell"/>
</dbReference>
<dbReference type="FunFam" id="1.20.58.340:FF:000004">
    <property type="entry name" value="Magnesium transport protein CorA"/>
    <property type="match status" value="1"/>
</dbReference>
<keyword evidence="8 12" id="KW-0406">Ion transport</keyword>
<keyword evidence="6 12" id="KW-0460">Magnesium</keyword>
<evidence type="ECO:0000256" key="10">
    <source>
        <dbReference type="ARBA" id="ARBA00034269"/>
    </source>
</evidence>
<dbReference type="Proteomes" id="UP000199695">
    <property type="component" value="Unassembled WGS sequence"/>
</dbReference>
<evidence type="ECO:0000256" key="8">
    <source>
        <dbReference type="ARBA" id="ARBA00023065"/>
    </source>
</evidence>
<dbReference type="SUPFAM" id="SSF144083">
    <property type="entry name" value="Magnesium transport protein CorA, transmembrane region"/>
    <property type="match status" value="1"/>
</dbReference>
<evidence type="ECO:0000313" key="14">
    <source>
        <dbReference type="Proteomes" id="UP000199695"/>
    </source>
</evidence>
<evidence type="ECO:0000256" key="6">
    <source>
        <dbReference type="ARBA" id="ARBA00022842"/>
    </source>
</evidence>
<dbReference type="PANTHER" id="PTHR46494">
    <property type="entry name" value="CORA FAMILY METAL ION TRANSPORTER (EUROFUNG)"/>
    <property type="match status" value="1"/>
</dbReference>
<comment type="subcellular location">
    <subcellularLocation>
        <location evidence="1">Cell membrane</location>
        <topology evidence="1">Multi-pass membrane protein</topology>
    </subcellularLocation>
    <subcellularLocation>
        <location evidence="12">Membrane</location>
        <topology evidence="12">Multi-pass membrane protein</topology>
    </subcellularLocation>
</comment>
<evidence type="ECO:0000256" key="3">
    <source>
        <dbReference type="ARBA" id="ARBA00022448"/>
    </source>
</evidence>
<dbReference type="Pfam" id="PF01544">
    <property type="entry name" value="CorA"/>
    <property type="match status" value="1"/>
</dbReference>
<evidence type="ECO:0000256" key="9">
    <source>
        <dbReference type="ARBA" id="ARBA00023136"/>
    </source>
</evidence>
<comment type="catalytic activity">
    <reaction evidence="10">
        <text>Mg(2+)(in) = Mg(2+)(out)</text>
        <dbReference type="Rhea" id="RHEA:29827"/>
        <dbReference type="ChEBI" id="CHEBI:18420"/>
    </reaction>
</comment>
<keyword evidence="3 12" id="KW-0813">Transport</keyword>
<dbReference type="GO" id="GO:0015095">
    <property type="term" value="F:magnesium ion transmembrane transporter activity"/>
    <property type="evidence" value="ECO:0007669"/>
    <property type="project" value="UniProtKB-UniRule"/>
</dbReference>
<evidence type="ECO:0000256" key="11">
    <source>
        <dbReference type="ARBA" id="ARBA00045497"/>
    </source>
</evidence>
<dbReference type="CDD" id="cd12831">
    <property type="entry name" value="TmCorA-like_u2"/>
    <property type="match status" value="1"/>
</dbReference>
<comment type="similarity">
    <text evidence="2 12">Belongs to the CorA metal ion transporter (MIT) (TC 1.A.35) family.</text>
</comment>
<dbReference type="Gene3D" id="3.30.460.20">
    <property type="entry name" value="CorA soluble domain-like"/>
    <property type="match status" value="1"/>
</dbReference>
<comment type="function">
    <text evidence="11">Mediates influx of magnesium ions. Alternates between open and closed states. Activated by low cytoplasmic Mg(2+) levels. Inactive when cytoplasmic Mg(2+) levels are high.</text>
</comment>
<evidence type="ECO:0000313" key="13">
    <source>
        <dbReference type="EMBL" id="SEN46724.1"/>
    </source>
</evidence>
<name>A0A1H8GSN4_9BACL</name>
<dbReference type="AlphaFoldDB" id="A0A1H8GSN4"/>
<evidence type="ECO:0000256" key="4">
    <source>
        <dbReference type="ARBA" id="ARBA00022475"/>
    </source>
</evidence>
<sequence length="319" mass="38151">MIRTLVYSNGKVTEKNLPLSDYQHLEADWYWVDFNAPSMQEAGQLEQMGFHPLAVKDCFHFLQRPKLHYFEGYTFYVLQALDTKTLKPQEIDLFVGEKFIVTFHYQKHEAIDELWDRMKKDTGVQAKGPKFIAYKIMDELVDSYFPIAQELEDRIIALEERSRGKHRRLQALLNEVFAIRSQLLSLLHTIWPMRDLLYRILNSHHLALKDEEHRLYNDIYYHLEKLNSMIESSREMTNDIRDSYLSVYSHRANSIMMTLTVITTIFMPLTFIAGIYGMNFENMPELKWRYGYFMVLTLMGFVAFMMVRWFRKKGWFDRD</sequence>
<feature type="transmembrane region" description="Helical" evidence="12">
    <location>
        <begin position="255"/>
        <end position="278"/>
    </location>
</feature>
<dbReference type="STRING" id="1173111.SAMN05444955_11242"/>
<dbReference type="InterPro" id="IPR045863">
    <property type="entry name" value="CorA_TM1_TM2"/>
</dbReference>
<dbReference type="InterPro" id="IPR004488">
    <property type="entry name" value="Mg/Co-transport_prot_CorA"/>
</dbReference>
<evidence type="ECO:0000256" key="2">
    <source>
        <dbReference type="ARBA" id="ARBA00009765"/>
    </source>
</evidence>
<dbReference type="Gene3D" id="1.20.58.340">
    <property type="entry name" value="Magnesium transport protein CorA, transmembrane region"/>
    <property type="match status" value="2"/>
</dbReference>
<dbReference type="OrthoDB" id="9803416at2"/>
<dbReference type="InterPro" id="IPR002523">
    <property type="entry name" value="MgTranspt_CorA/ZnTranspt_ZntB"/>
</dbReference>
<gene>
    <name evidence="12" type="primary">corA</name>
    <name evidence="13" type="ORF">SAMN05444955_11242</name>
</gene>
<keyword evidence="9 12" id="KW-0472">Membrane</keyword>
<dbReference type="PANTHER" id="PTHR46494:SF1">
    <property type="entry name" value="CORA FAMILY METAL ION TRANSPORTER (EUROFUNG)"/>
    <property type="match status" value="1"/>
</dbReference>
<dbReference type="GO" id="GO:0015087">
    <property type="term" value="F:cobalt ion transmembrane transporter activity"/>
    <property type="evidence" value="ECO:0007669"/>
    <property type="project" value="UniProtKB-UniRule"/>
</dbReference>
<keyword evidence="4 12" id="KW-1003">Cell membrane</keyword>
<evidence type="ECO:0000256" key="12">
    <source>
        <dbReference type="RuleBase" id="RU362010"/>
    </source>
</evidence>
<dbReference type="GO" id="GO:0050897">
    <property type="term" value="F:cobalt ion binding"/>
    <property type="evidence" value="ECO:0007669"/>
    <property type="project" value="TreeGrafter"/>
</dbReference>
<evidence type="ECO:0000256" key="5">
    <source>
        <dbReference type="ARBA" id="ARBA00022692"/>
    </source>
</evidence>
<evidence type="ECO:0000256" key="1">
    <source>
        <dbReference type="ARBA" id="ARBA00004651"/>
    </source>
</evidence>
<dbReference type="GO" id="GO:0000287">
    <property type="term" value="F:magnesium ion binding"/>
    <property type="evidence" value="ECO:0007669"/>
    <property type="project" value="TreeGrafter"/>
</dbReference>